<dbReference type="EMBL" id="JAPQFJ010000005">
    <property type="protein sequence ID" value="MCY6958275.1"/>
    <property type="molecule type" value="Genomic_DNA"/>
</dbReference>
<dbReference type="Proteomes" id="UP001144612">
    <property type="component" value="Unassembled WGS sequence"/>
</dbReference>
<keyword evidence="2" id="KW-1185">Reference proteome</keyword>
<evidence type="ECO:0000313" key="1">
    <source>
        <dbReference type="EMBL" id="MCY6958275.1"/>
    </source>
</evidence>
<reference evidence="1" key="1">
    <citation type="submission" date="2022-12" db="EMBL/GenBank/DDBJ databases">
        <title>Clostridium sp. nov., isolated from industrial wastewater.</title>
        <authorList>
            <person name="Jiayan W."/>
        </authorList>
    </citation>
    <scope>NUCLEOTIDE SEQUENCE</scope>
    <source>
        <strain evidence="1">ZC22-4</strain>
    </source>
</reference>
<proteinExistence type="predicted"/>
<comment type="caution">
    <text evidence="1">The sequence shown here is derived from an EMBL/GenBank/DDBJ whole genome shotgun (WGS) entry which is preliminary data.</text>
</comment>
<gene>
    <name evidence="1" type="ORF">OW729_06625</name>
</gene>
<accession>A0ABT4D7J6</accession>
<sequence>MSKFKELNQYIFDIENLLLKNQKLCKLLYYPHKDALEKGDIKDTDILINNNIFPFNYIPTDDEQKCIISIILDDFRNDGSVHLRKGTISFNIICHKDLWATDLGLRPFLLMEEIDTIFNKVHNRQAVKSLGGLVFQDAHALWNSNIYSGYQLIYECENIV</sequence>
<protein>
    <submittedName>
        <fullName evidence="1">Uncharacterized protein</fullName>
    </submittedName>
</protein>
<organism evidence="1 2">
    <name type="scientific">Clostridium brassicae</name>
    <dbReference type="NCBI Taxonomy" id="2999072"/>
    <lineage>
        <taxon>Bacteria</taxon>
        <taxon>Bacillati</taxon>
        <taxon>Bacillota</taxon>
        <taxon>Clostridia</taxon>
        <taxon>Eubacteriales</taxon>
        <taxon>Clostridiaceae</taxon>
        <taxon>Clostridium</taxon>
    </lineage>
</organism>
<evidence type="ECO:0000313" key="2">
    <source>
        <dbReference type="Proteomes" id="UP001144612"/>
    </source>
</evidence>
<dbReference type="RefSeq" id="WP_268060689.1">
    <property type="nucleotide sequence ID" value="NZ_JAPQFJ010000005.1"/>
</dbReference>
<name>A0ABT4D7J6_9CLOT</name>